<dbReference type="SUPFAM" id="SSF46604">
    <property type="entry name" value="Epsilon subunit of F1F0-ATP synthase C-terminal domain"/>
    <property type="match status" value="1"/>
</dbReference>
<evidence type="ECO:0000256" key="9">
    <source>
        <dbReference type="RuleBase" id="RU003656"/>
    </source>
</evidence>
<evidence type="ECO:0000256" key="5">
    <source>
        <dbReference type="ARBA" id="ARBA00023136"/>
    </source>
</evidence>
<evidence type="ECO:0000256" key="8">
    <source>
        <dbReference type="HAMAP-Rule" id="MF_00530"/>
    </source>
</evidence>
<dbReference type="Pfam" id="PF00401">
    <property type="entry name" value="ATP-synt_DE"/>
    <property type="match status" value="1"/>
</dbReference>
<dbReference type="AlphaFoldDB" id="C6LDU1"/>
<dbReference type="Pfam" id="PF02823">
    <property type="entry name" value="ATP-synt_DE_N"/>
    <property type="match status" value="1"/>
</dbReference>
<reference evidence="12" key="1">
    <citation type="submission" date="2009-07" db="EMBL/GenBank/DDBJ databases">
        <authorList>
            <person name="Weinstock G."/>
            <person name="Sodergren E."/>
            <person name="Clifton S."/>
            <person name="Fulton L."/>
            <person name="Fulton B."/>
            <person name="Courtney L."/>
            <person name="Fronick C."/>
            <person name="Harrison M."/>
            <person name="Strong C."/>
            <person name="Farmer C."/>
            <person name="Delahaunty K."/>
            <person name="Markovic C."/>
            <person name="Hall O."/>
            <person name="Minx P."/>
            <person name="Tomlinson C."/>
            <person name="Mitreva M."/>
            <person name="Nelson J."/>
            <person name="Hou S."/>
            <person name="Wollam A."/>
            <person name="Pepin K.H."/>
            <person name="Johnson M."/>
            <person name="Bhonagiri V."/>
            <person name="Nash W.E."/>
            <person name="Warren W."/>
            <person name="Chinwalla A."/>
            <person name="Mardis E.R."/>
            <person name="Wilson R.K."/>
        </authorList>
    </citation>
    <scope>NUCLEOTIDE SEQUENCE [LARGE SCALE GENOMIC DNA]</scope>
    <source>
        <strain evidence="12">DSM 14469</strain>
    </source>
</reference>
<evidence type="ECO:0000256" key="6">
    <source>
        <dbReference type="ARBA" id="ARBA00023196"/>
    </source>
</evidence>
<dbReference type="HAMAP" id="MF_00530">
    <property type="entry name" value="ATP_synth_epsil_bac"/>
    <property type="match status" value="1"/>
</dbReference>
<keyword evidence="7 8" id="KW-0066">ATP synthesis</keyword>
<evidence type="ECO:0000256" key="3">
    <source>
        <dbReference type="ARBA" id="ARBA00022448"/>
    </source>
</evidence>
<dbReference type="RefSeq" id="WP_006861583.1">
    <property type="nucleotide sequence ID" value="NZ_ACCL02000007.1"/>
</dbReference>
<protein>
    <recommendedName>
        <fullName evidence="8">ATP synthase epsilon chain</fullName>
    </recommendedName>
    <alternativeName>
        <fullName evidence="8">ATP synthase F1 sector epsilon subunit</fullName>
    </alternativeName>
    <alternativeName>
        <fullName evidence="8">F-ATPase epsilon subunit</fullName>
    </alternativeName>
</protein>
<keyword evidence="5 8" id="KW-0472">Membrane</keyword>
<accession>C6LDU1</accession>
<comment type="function">
    <text evidence="8">Produces ATP from ADP in the presence of a proton gradient across the membrane.</text>
</comment>
<dbReference type="SUPFAM" id="SSF51344">
    <property type="entry name" value="Epsilon subunit of F1F0-ATP synthase N-terminal domain"/>
    <property type="match status" value="1"/>
</dbReference>
<evidence type="ECO:0000313" key="12">
    <source>
        <dbReference type="EMBL" id="EET61145.1"/>
    </source>
</evidence>
<evidence type="ECO:0000259" key="10">
    <source>
        <dbReference type="Pfam" id="PF00401"/>
    </source>
</evidence>
<evidence type="ECO:0000256" key="7">
    <source>
        <dbReference type="ARBA" id="ARBA00023310"/>
    </source>
</evidence>
<dbReference type="eggNOG" id="COG0355">
    <property type="taxonomic scope" value="Bacteria"/>
</dbReference>
<dbReference type="OrthoDB" id="9804110at2"/>
<sequence length="135" mass="15295">MNTFQLKITSSSGCFYDGPCESLILPTDDGAYGIQANHESMVIGICIGEMRFLNENGWQSVILGQGYARSEDNHVTLVVDSAERPEDIDENRARAAKQRAEERLAVQNSRKEYYRGKLAMTRAMTRLKVKEKKYL</sequence>
<comment type="similarity">
    <text evidence="2 8 9">Belongs to the ATPase epsilon chain family.</text>
</comment>
<evidence type="ECO:0000256" key="4">
    <source>
        <dbReference type="ARBA" id="ARBA00023065"/>
    </source>
</evidence>
<evidence type="ECO:0000256" key="2">
    <source>
        <dbReference type="ARBA" id="ARBA00005712"/>
    </source>
</evidence>
<gene>
    <name evidence="8" type="primary">atpC</name>
    <name evidence="12" type="ORF">BRYFOR_06790</name>
</gene>
<comment type="subcellular location">
    <subcellularLocation>
        <location evidence="1 8">Cell membrane</location>
        <topology evidence="1 8">Peripheral membrane protein</topology>
    </subcellularLocation>
</comment>
<dbReference type="STRING" id="168384.SAMN05660368_01109"/>
<dbReference type="InterPro" id="IPR036794">
    <property type="entry name" value="ATP_F1_dsu/esu_C_sf"/>
</dbReference>
<dbReference type="InterPro" id="IPR001469">
    <property type="entry name" value="ATP_synth_F1_dsu/esu"/>
</dbReference>
<name>C6LDU1_9FIRM</name>
<dbReference type="Gene3D" id="1.20.5.440">
    <property type="entry name" value="ATP synthase delta/epsilon subunit, C-terminal domain"/>
    <property type="match status" value="1"/>
</dbReference>
<dbReference type="InterPro" id="IPR036771">
    <property type="entry name" value="ATPsynth_dsu/esu_N"/>
</dbReference>
<dbReference type="PANTHER" id="PTHR13822">
    <property type="entry name" value="ATP SYNTHASE DELTA/EPSILON CHAIN"/>
    <property type="match status" value="1"/>
</dbReference>
<dbReference type="PANTHER" id="PTHR13822:SF10">
    <property type="entry name" value="ATP SYNTHASE EPSILON CHAIN, CHLOROPLASTIC"/>
    <property type="match status" value="1"/>
</dbReference>
<keyword evidence="13" id="KW-1185">Reference proteome</keyword>
<dbReference type="GO" id="GO:0005886">
    <property type="term" value="C:plasma membrane"/>
    <property type="evidence" value="ECO:0007669"/>
    <property type="project" value="UniProtKB-SubCell"/>
</dbReference>
<dbReference type="EMBL" id="ACCL02000007">
    <property type="protein sequence ID" value="EET61145.1"/>
    <property type="molecule type" value="Genomic_DNA"/>
</dbReference>
<evidence type="ECO:0000313" key="13">
    <source>
        <dbReference type="Proteomes" id="UP000005561"/>
    </source>
</evidence>
<comment type="subunit">
    <text evidence="8 9">F-type ATPases have 2 components, CF(1) - the catalytic core - and CF(0) - the membrane proton channel. CF(1) has five subunits: alpha(3), beta(3), gamma(1), delta(1), epsilon(1). CF(0) has three main subunits: a, b and c.</text>
</comment>
<comment type="caution">
    <text evidence="12">The sequence shown here is derived from an EMBL/GenBank/DDBJ whole genome shotgun (WGS) entry which is preliminary data.</text>
</comment>
<feature type="domain" description="ATP synthase epsilon subunit C-terminal" evidence="10">
    <location>
        <begin position="86"/>
        <end position="130"/>
    </location>
</feature>
<dbReference type="Proteomes" id="UP000005561">
    <property type="component" value="Unassembled WGS sequence"/>
</dbReference>
<keyword evidence="3 8" id="KW-0813">Transport</keyword>
<keyword evidence="4 8" id="KW-0406">Ion transport</keyword>
<keyword evidence="8" id="KW-0375">Hydrogen ion transport</keyword>
<dbReference type="Gene3D" id="2.60.15.10">
    <property type="entry name" value="F0F1 ATP synthase delta/epsilon subunit, N-terminal"/>
    <property type="match status" value="1"/>
</dbReference>
<dbReference type="GO" id="GO:0046933">
    <property type="term" value="F:proton-transporting ATP synthase activity, rotational mechanism"/>
    <property type="evidence" value="ECO:0007669"/>
    <property type="project" value="UniProtKB-UniRule"/>
</dbReference>
<organism evidence="12 13">
    <name type="scientific">Marvinbryantia formatexigens DSM 14469</name>
    <dbReference type="NCBI Taxonomy" id="478749"/>
    <lineage>
        <taxon>Bacteria</taxon>
        <taxon>Bacillati</taxon>
        <taxon>Bacillota</taxon>
        <taxon>Clostridia</taxon>
        <taxon>Lachnospirales</taxon>
        <taxon>Lachnospiraceae</taxon>
        <taxon>Marvinbryantia</taxon>
    </lineage>
</organism>
<dbReference type="CDD" id="cd12152">
    <property type="entry name" value="F1-ATPase_delta"/>
    <property type="match status" value="1"/>
</dbReference>
<dbReference type="InterPro" id="IPR020547">
    <property type="entry name" value="ATP_synth_F1_esu_C"/>
</dbReference>
<dbReference type="InterPro" id="IPR020546">
    <property type="entry name" value="ATP_synth_F1_dsu/esu_N"/>
</dbReference>
<keyword evidence="6 8" id="KW-0139">CF(1)</keyword>
<dbReference type="GO" id="GO:0045259">
    <property type="term" value="C:proton-transporting ATP synthase complex"/>
    <property type="evidence" value="ECO:0007669"/>
    <property type="project" value="UniProtKB-KW"/>
</dbReference>
<dbReference type="GO" id="GO:0005524">
    <property type="term" value="F:ATP binding"/>
    <property type="evidence" value="ECO:0007669"/>
    <property type="project" value="UniProtKB-UniRule"/>
</dbReference>
<dbReference type="NCBIfam" id="TIGR01216">
    <property type="entry name" value="ATP_synt_epsi"/>
    <property type="match status" value="1"/>
</dbReference>
<feature type="domain" description="ATP synthase F1 complex delta/epsilon subunit N-terminal" evidence="11">
    <location>
        <begin position="4"/>
        <end position="82"/>
    </location>
</feature>
<evidence type="ECO:0000256" key="1">
    <source>
        <dbReference type="ARBA" id="ARBA00004202"/>
    </source>
</evidence>
<evidence type="ECO:0000259" key="11">
    <source>
        <dbReference type="Pfam" id="PF02823"/>
    </source>
</evidence>
<keyword evidence="8" id="KW-1003">Cell membrane</keyword>
<proteinExistence type="inferred from homology"/>